<evidence type="ECO:0000313" key="3">
    <source>
        <dbReference type="RefSeq" id="XP_027192709.1"/>
    </source>
</evidence>
<dbReference type="FunFam" id="3.30.70.270:FF:000003">
    <property type="entry name" value="Transposon Ty3-G Gag-Pol polyprotein"/>
    <property type="match status" value="1"/>
</dbReference>
<proteinExistence type="predicted"/>
<dbReference type="RefSeq" id="XP_027192709.1">
    <property type="nucleotide sequence ID" value="XM_027336908.1"/>
</dbReference>
<dbReference type="PANTHER" id="PTHR33064">
    <property type="entry name" value="POL PROTEIN"/>
    <property type="match status" value="1"/>
</dbReference>
<dbReference type="GeneID" id="113787756"/>
<reference evidence="3" key="2">
    <citation type="submission" date="2025-08" db="UniProtKB">
        <authorList>
            <consortium name="RefSeq"/>
        </authorList>
    </citation>
    <scope>IDENTIFICATION</scope>
    <source>
        <tissue evidence="3">Etiolated seedlings</tissue>
    </source>
</reference>
<dbReference type="KEGG" id="cam:113787756"/>
<reference evidence="2" key="1">
    <citation type="journal article" date="2013" name="Nat. Biotechnol.">
        <title>Draft genome sequence of chickpea (Cicer arietinum) provides a resource for trait improvement.</title>
        <authorList>
            <person name="Varshney R.K."/>
            <person name="Song C."/>
            <person name="Saxena R.K."/>
            <person name="Azam S."/>
            <person name="Yu S."/>
            <person name="Sharpe A.G."/>
            <person name="Cannon S."/>
            <person name="Baek J."/>
            <person name="Rosen B.D."/>
            <person name="Tar'an B."/>
            <person name="Millan T."/>
            <person name="Zhang X."/>
            <person name="Ramsay L.D."/>
            <person name="Iwata A."/>
            <person name="Wang Y."/>
            <person name="Nelson W."/>
            <person name="Farmer A.D."/>
            <person name="Gaur P.M."/>
            <person name="Soderlund C."/>
            <person name="Penmetsa R.V."/>
            <person name="Xu C."/>
            <person name="Bharti A.K."/>
            <person name="He W."/>
            <person name="Winter P."/>
            <person name="Zhao S."/>
            <person name="Hane J.K."/>
            <person name="Carrasquilla-Garcia N."/>
            <person name="Condie J.A."/>
            <person name="Upadhyaya H.D."/>
            <person name="Luo M.C."/>
            <person name="Thudi M."/>
            <person name="Gowda C.L."/>
            <person name="Singh N.P."/>
            <person name="Lichtenzveig J."/>
            <person name="Gali K.K."/>
            <person name="Rubio J."/>
            <person name="Nadarajan N."/>
            <person name="Dolezel J."/>
            <person name="Bansal K.C."/>
            <person name="Xu X."/>
            <person name="Edwards D."/>
            <person name="Zhang G."/>
            <person name="Kahl G."/>
            <person name="Gil J."/>
            <person name="Singh K.B."/>
            <person name="Datta S.K."/>
            <person name="Jackson S.A."/>
            <person name="Wang J."/>
            <person name="Cook D.R."/>
        </authorList>
    </citation>
    <scope>NUCLEOTIDE SEQUENCE [LARGE SCALE GENOMIC DNA]</scope>
    <source>
        <strain evidence="2">cv. CDC Frontier</strain>
    </source>
</reference>
<name>A0A3Q7XGP3_CICAR</name>
<dbReference type="InterPro" id="IPR043128">
    <property type="entry name" value="Rev_trsase/Diguanyl_cyclase"/>
</dbReference>
<gene>
    <name evidence="3" type="primary">LOC113787756</name>
</gene>
<sequence>MNHISHPFLDKFVAVFIDDILIYSKSREEHEEQLRKVLSLLREKQLYANQAKCEFWLEEVNFLGHVISNEGIVVNPGKVKAVVDWKRPRTVADIKSFVGLVGYYWRFIEGFAKIVSLLAQLRRKDQPFA</sequence>
<dbReference type="InterPro" id="IPR000477">
    <property type="entry name" value="RT_dom"/>
</dbReference>
<organism evidence="2 3">
    <name type="scientific">Cicer arietinum</name>
    <name type="common">Chickpea</name>
    <name type="synonym">Garbanzo</name>
    <dbReference type="NCBI Taxonomy" id="3827"/>
    <lineage>
        <taxon>Eukaryota</taxon>
        <taxon>Viridiplantae</taxon>
        <taxon>Streptophyta</taxon>
        <taxon>Embryophyta</taxon>
        <taxon>Tracheophyta</taxon>
        <taxon>Spermatophyta</taxon>
        <taxon>Magnoliopsida</taxon>
        <taxon>eudicotyledons</taxon>
        <taxon>Gunneridae</taxon>
        <taxon>Pentapetalae</taxon>
        <taxon>rosids</taxon>
        <taxon>fabids</taxon>
        <taxon>Fabales</taxon>
        <taxon>Fabaceae</taxon>
        <taxon>Papilionoideae</taxon>
        <taxon>50 kb inversion clade</taxon>
        <taxon>NPAAA clade</taxon>
        <taxon>Hologalegina</taxon>
        <taxon>IRL clade</taxon>
        <taxon>Cicereae</taxon>
        <taxon>Cicer</taxon>
    </lineage>
</organism>
<dbReference type="PANTHER" id="PTHR33064:SF37">
    <property type="entry name" value="RIBONUCLEASE H"/>
    <property type="match status" value="1"/>
</dbReference>
<keyword evidence="2" id="KW-1185">Reference proteome</keyword>
<evidence type="ECO:0000259" key="1">
    <source>
        <dbReference type="PROSITE" id="PS50878"/>
    </source>
</evidence>
<dbReference type="SUPFAM" id="SSF56672">
    <property type="entry name" value="DNA/RNA polymerases"/>
    <property type="match status" value="1"/>
</dbReference>
<dbReference type="CDD" id="cd01647">
    <property type="entry name" value="RT_LTR"/>
    <property type="match status" value="1"/>
</dbReference>
<dbReference type="Proteomes" id="UP000087171">
    <property type="component" value="Chromosome Ca1"/>
</dbReference>
<dbReference type="InterPro" id="IPR043502">
    <property type="entry name" value="DNA/RNA_pol_sf"/>
</dbReference>
<dbReference type="Pfam" id="PF00078">
    <property type="entry name" value="RVT_1"/>
    <property type="match status" value="1"/>
</dbReference>
<dbReference type="OrthoDB" id="1685174at2759"/>
<dbReference type="AlphaFoldDB" id="A0A3Q7XGP3"/>
<feature type="domain" description="Reverse transcriptase" evidence="1">
    <location>
        <begin position="1"/>
        <end position="67"/>
    </location>
</feature>
<evidence type="ECO:0000313" key="2">
    <source>
        <dbReference type="Proteomes" id="UP000087171"/>
    </source>
</evidence>
<dbReference type="Gene3D" id="3.30.70.270">
    <property type="match status" value="2"/>
</dbReference>
<dbReference type="InterPro" id="IPR051320">
    <property type="entry name" value="Viral_Replic_Matur_Polypro"/>
</dbReference>
<dbReference type="PROSITE" id="PS50878">
    <property type="entry name" value="RT_POL"/>
    <property type="match status" value="1"/>
</dbReference>
<accession>A0A3Q7XGP3</accession>
<protein>
    <submittedName>
        <fullName evidence="3">Uncharacterized protein LOC113787756</fullName>
    </submittedName>
</protein>
<dbReference type="STRING" id="3827.A0A3Q7XGP3"/>